<evidence type="ECO:0000256" key="7">
    <source>
        <dbReference type="RuleBase" id="RU000304"/>
    </source>
</evidence>
<evidence type="ECO:0000256" key="1">
    <source>
        <dbReference type="ARBA" id="ARBA00022527"/>
    </source>
</evidence>
<dbReference type="InterPro" id="IPR050494">
    <property type="entry name" value="Ser_Thr_dual-spec_kinase"/>
</dbReference>
<organism evidence="9 10">
    <name type="scientific">Anas platyrhynchos</name>
    <name type="common">Mallard</name>
    <name type="synonym">Anas boschas</name>
    <dbReference type="NCBI Taxonomy" id="8839"/>
    <lineage>
        <taxon>Eukaryota</taxon>
        <taxon>Metazoa</taxon>
        <taxon>Chordata</taxon>
        <taxon>Craniata</taxon>
        <taxon>Vertebrata</taxon>
        <taxon>Euteleostomi</taxon>
        <taxon>Archelosauria</taxon>
        <taxon>Archosauria</taxon>
        <taxon>Dinosauria</taxon>
        <taxon>Saurischia</taxon>
        <taxon>Theropoda</taxon>
        <taxon>Coelurosauria</taxon>
        <taxon>Aves</taxon>
        <taxon>Neognathae</taxon>
        <taxon>Galloanserae</taxon>
        <taxon>Anseriformes</taxon>
        <taxon>Anatidae</taxon>
        <taxon>Anatinae</taxon>
        <taxon>Anas</taxon>
    </lineage>
</organism>
<evidence type="ECO:0000313" key="10">
    <source>
        <dbReference type="Proteomes" id="UP000694400"/>
    </source>
</evidence>
<dbReference type="GO" id="GO:0005737">
    <property type="term" value="C:cytoplasm"/>
    <property type="evidence" value="ECO:0007669"/>
    <property type="project" value="TreeGrafter"/>
</dbReference>
<dbReference type="PANTHER" id="PTHR24058">
    <property type="entry name" value="DUAL SPECIFICITY PROTEIN KINASE"/>
    <property type="match status" value="1"/>
</dbReference>
<sequence>TKSFLMRCLQLIYHQPHLTLTPNTWERGGTKTMARNWVPGGASWRRSCLSLSNPIPSPAIMTLVVGGELYDIVDIVGKGSFGEVARSCRRSTGEMVAIKILRNEGNQGQSAWNEVKLLRALQAVDTEAAHIVRFLESFQDSACTYLVFELLEQSLFEFQKNNNFSPLPVRHIRTIVAQVLVALAKLKELAIIHADLKPENIMLVDHARHPFRVKLVDFGSACIFSEVCFIKEPYIQTRFYRAPEILLGLPFCEKMDMWSLGCVVAELHLGRPLYPGRNEDEQVRYICKTQGLPPGRLLCTALNMRPLLGRMLTWDSHERITPSTALKHPFISMTQLESSFQATQYYQLCHGMAPTFNFNTKSTKSALYPPKHPKHNAGIGQGLLLLTSQQEPHSRSQRPMSLMSTLYGELQSHLNTAHSWPCTVCPPCYVCLCPPRMFPPGLSQNNGWICTQMPRKTEQALSLIAISSSNCVWVL</sequence>
<keyword evidence="3 6" id="KW-0547">Nucleotide-binding</keyword>
<keyword evidence="1 7" id="KW-0723">Serine/threonine-protein kinase</keyword>
<dbReference type="AlphaFoldDB" id="A0A8B9QR66"/>
<dbReference type="PROSITE" id="PS00108">
    <property type="entry name" value="PROTEIN_KINASE_ST"/>
    <property type="match status" value="1"/>
</dbReference>
<evidence type="ECO:0000259" key="8">
    <source>
        <dbReference type="PROSITE" id="PS50011"/>
    </source>
</evidence>
<reference evidence="9" key="2">
    <citation type="submission" date="2025-08" db="UniProtKB">
        <authorList>
            <consortium name="Ensembl"/>
        </authorList>
    </citation>
    <scope>IDENTIFICATION</scope>
</reference>
<protein>
    <submittedName>
        <fullName evidence="9">Homeodomain interacting protein kinase 4</fullName>
    </submittedName>
</protein>
<keyword evidence="2" id="KW-0808">Transferase</keyword>
<dbReference type="Gene3D" id="1.10.510.10">
    <property type="entry name" value="Transferase(Phosphotransferase) domain 1"/>
    <property type="match status" value="1"/>
</dbReference>
<keyword evidence="4" id="KW-0418">Kinase</keyword>
<dbReference type="PANTHER" id="PTHR24058:SF46">
    <property type="entry name" value="HOMEODOMAIN-INTERACTING PROTEIN KINASE 4"/>
    <property type="match status" value="1"/>
</dbReference>
<evidence type="ECO:0000256" key="6">
    <source>
        <dbReference type="PROSITE-ProRule" id="PRU10141"/>
    </source>
</evidence>
<dbReference type="InterPro" id="IPR008271">
    <property type="entry name" value="Ser/Thr_kinase_AS"/>
</dbReference>
<dbReference type="GO" id="GO:0004713">
    <property type="term" value="F:protein tyrosine kinase activity"/>
    <property type="evidence" value="ECO:0007669"/>
    <property type="project" value="TreeGrafter"/>
</dbReference>
<accession>A0A8B9QR66</accession>
<dbReference type="PROSITE" id="PS00107">
    <property type="entry name" value="PROTEIN_KINASE_ATP"/>
    <property type="match status" value="1"/>
</dbReference>
<proteinExistence type="inferred from homology"/>
<evidence type="ECO:0000256" key="4">
    <source>
        <dbReference type="ARBA" id="ARBA00022777"/>
    </source>
</evidence>
<name>A0A8B9QR66_ANAPL</name>
<dbReference type="PROSITE" id="PS50011">
    <property type="entry name" value="PROTEIN_KINASE_DOM"/>
    <property type="match status" value="1"/>
</dbReference>
<reference evidence="9" key="1">
    <citation type="submission" date="2019-08" db="EMBL/GenBank/DDBJ databases">
        <title>Three high-quality genomes provides insights into domestication of ducks.</title>
        <authorList>
            <person name="Hou Z.C."/>
            <person name="Zhu F."/>
            <person name="Yin Z.T."/>
            <person name="Zhang F."/>
        </authorList>
    </citation>
    <scope>NUCLEOTIDE SEQUENCE [LARGE SCALE GENOMIC DNA]</scope>
</reference>
<dbReference type="SUPFAM" id="SSF56112">
    <property type="entry name" value="Protein kinase-like (PK-like)"/>
    <property type="match status" value="1"/>
</dbReference>
<dbReference type="GO" id="GO:0005524">
    <property type="term" value="F:ATP binding"/>
    <property type="evidence" value="ECO:0007669"/>
    <property type="project" value="UniProtKB-UniRule"/>
</dbReference>
<dbReference type="InterPro" id="IPR011009">
    <property type="entry name" value="Kinase-like_dom_sf"/>
</dbReference>
<evidence type="ECO:0000256" key="2">
    <source>
        <dbReference type="ARBA" id="ARBA00022679"/>
    </source>
</evidence>
<evidence type="ECO:0000313" key="9">
    <source>
        <dbReference type="Ensembl" id="ENSAPLP00020002302.1"/>
    </source>
</evidence>
<dbReference type="GO" id="GO:0005634">
    <property type="term" value="C:nucleus"/>
    <property type="evidence" value="ECO:0007669"/>
    <property type="project" value="TreeGrafter"/>
</dbReference>
<feature type="binding site" evidence="6">
    <location>
        <position position="99"/>
    </location>
    <ligand>
        <name>ATP</name>
        <dbReference type="ChEBI" id="CHEBI:30616"/>
    </ligand>
</feature>
<dbReference type="InterPro" id="IPR000719">
    <property type="entry name" value="Prot_kinase_dom"/>
</dbReference>
<dbReference type="InterPro" id="IPR017441">
    <property type="entry name" value="Protein_kinase_ATP_BS"/>
</dbReference>
<evidence type="ECO:0000256" key="5">
    <source>
        <dbReference type="ARBA" id="ARBA00022840"/>
    </source>
</evidence>
<evidence type="ECO:0000256" key="3">
    <source>
        <dbReference type="ARBA" id="ARBA00022741"/>
    </source>
</evidence>
<dbReference type="Ensembl" id="ENSAPLT00020002477.1">
    <property type="protein sequence ID" value="ENSAPLP00020002302.1"/>
    <property type="gene ID" value="ENSAPLG00020001678.1"/>
</dbReference>
<comment type="similarity">
    <text evidence="7">Belongs to the protein kinase superfamily.</text>
</comment>
<dbReference type="GO" id="GO:0004674">
    <property type="term" value="F:protein serine/threonine kinase activity"/>
    <property type="evidence" value="ECO:0007669"/>
    <property type="project" value="UniProtKB-KW"/>
</dbReference>
<dbReference type="Proteomes" id="UP000694400">
    <property type="component" value="Chromosome 4"/>
</dbReference>
<dbReference type="Gene3D" id="3.30.200.20">
    <property type="entry name" value="Phosphorylase Kinase, domain 1"/>
    <property type="match status" value="1"/>
</dbReference>
<reference evidence="9" key="3">
    <citation type="submission" date="2025-09" db="UniProtKB">
        <authorList>
            <consortium name="Ensembl"/>
        </authorList>
    </citation>
    <scope>IDENTIFICATION</scope>
</reference>
<dbReference type="Pfam" id="PF00069">
    <property type="entry name" value="Pkinase"/>
    <property type="match status" value="1"/>
</dbReference>
<keyword evidence="5 6" id="KW-0067">ATP-binding</keyword>
<feature type="domain" description="Protein kinase" evidence="8">
    <location>
        <begin position="70"/>
        <end position="331"/>
    </location>
</feature>
<dbReference type="SMART" id="SM00220">
    <property type="entry name" value="S_TKc"/>
    <property type="match status" value="1"/>
</dbReference>